<reference evidence="2" key="1">
    <citation type="submission" date="2013-02" db="EMBL/GenBank/DDBJ databases">
        <authorList>
            <person name="Hughes D."/>
        </authorList>
    </citation>
    <scope>NUCLEOTIDE SEQUENCE</scope>
    <source>
        <strain>Durham</strain>
        <strain evidence="2">NC isolate 2 -- Noor lab</strain>
    </source>
</reference>
<sequence>MLLVNIIYVPSNILMGSKETLSLAKTVSEQNFKGPKPVFRLSATVIRNTINNWVFEAHNRYWLWLDNCRWAKLIVPHINKEIPNMSFSDLVLMRQEVDYNNSDGSPNT</sequence>
<dbReference type="HOGENOM" id="CLU_2199954_0_0_1"/>
<name>T1GFK9_MEGSC</name>
<keyword evidence="2" id="KW-1185">Reference proteome</keyword>
<dbReference type="EMBL" id="CAQQ02393066">
    <property type="status" value="NOT_ANNOTATED_CDS"/>
    <property type="molecule type" value="Genomic_DNA"/>
</dbReference>
<dbReference type="EMBL" id="CAQQ02393065">
    <property type="status" value="NOT_ANNOTATED_CDS"/>
    <property type="molecule type" value="Genomic_DNA"/>
</dbReference>
<dbReference type="AlphaFoldDB" id="T1GFK9"/>
<proteinExistence type="predicted"/>
<dbReference type="Proteomes" id="UP000015102">
    <property type="component" value="Unassembled WGS sequence"/>
</dbReference>
<protein>
    <submittedName>
        <fullName evidence="1">Uncharacterized protein</fullName>
    </submittedName>
</protein>
<accession>T1GFK9</accession>
<evidence type="ECO:0000313" key="2">
    <source>
        <dbReference type="Proteomes" id="UP000015102"/>
    </source>
</evidence>
<evidence type="ECO:0000313" key="1">
    <source>
        <dbReference type="EnsemblMetazoa" id="MESCA002153-PA"/>
    </source>
</evidence>
<reference evidence="1" key="2">
    <citation type="submission" date="2015-06" db="UniProtKB">
        <authorList>
            <consortium name="EnsemblMetazoa"/>
        </authorList>
    </citation>
    <scope>IDENTIFICATION</scope>
</reference>
<dbReference type="EnsemblMetazoa" id="MESCA002153-RA">
    <property type="protein sequence ID" value="MESCA002153-PA"/>
    <property type="gene ID" value="MESCA002153"/>
</dbReference>
<organism evidence="1 2">
    <name type="scientific">Megaselia scalaris</name>
    <name type="common">Humpbacked fly</name>
    <name type="synonym">Phora scalaris</name>
    <dbReference type="NCBI Taxonomy" id="36166"/>
    <lineage>
        <taxon>Eukaryota</taxon>
        <taxon>Metazoa</taxon>
        <taxon>Ecdysozoa</taxon>
        <taxon>Arthropoda</taxon>
        <taxon>Hexapoda</taxon>
        <taxon>Insecta</taxon>
        <taxon>Pterygota</taxon>
        <taxon>Neoptera</taxon>
        <taxon>Endopterygota</taxon>
        <taxon>Diptera</taxon>
        <taxon>Brachycera</taxon>
        <taxon>Muscomorpha</taxon>
        <taxon>Platypezoidea</taxon>
        <taxon>Phoridae</taxon>
        <taxon>Megaseliini</taxon>
        <taxon>Megaselia</taxon>
    </lineage>
</organism>